<feature type="domain" description="Telomere length regulation protein conserved" evidence="3">
    <location>
        <begin position="582"/>
        <end position="702"/>
    </location>
</feature>
<feature type="compositionally biased region" description="Low complexity" evidence="2">
    <location>
        <begin position="547"/>
        <end position="556"/>
    </location>
</feature>
<dbReference type="Proteomes" id="UP000030671">
    <property type="component" value="Unassembled WGS sequence"/>
</dbReference>
<dbReference type="GO" id="GO:0051879">
    <property type="term" value="F:Hsp90 protein binding"/>
    <property type="evidence" value="ECO:0007669"/>
    <property type="project" value="TreeGrafter"/>
</dbReference>
<evidence type="ECO:0000259" key="3">
    <source>
        <dbReference type="Pfam" id="PF10193"/>
    </source>
</evidence>
<name>W4KK98_HETIT</name>
<dbReference type="InParanoid" id="W4KK98"/>
<comment type="similarity">
    <text evidence="1">Belongs to the TEL2 family.</text>
</comment>
<dbReference type="InterPro" id="IPR019337">
    <property type="entry name" value="Telomere_length_regulation_dom"/>
</dbReference>
<feature type="region of interest" description="Disordered" evidence="2">
    <location>
        <begin position="913"/>
        <end position="938"/>
    </location>
</feature>
<dbReference type="eggNOG" id="KOG4346">
    <property type="taxonomic scope" value="Eukaryota"/>
</dbReference>
<dbReference type="RefSeq" id="XP_009542334.1">
    <property type="nucleotide sequence ID" value="XM_009544039.1"/>
</dbReference>
<dbReference type="HOGENOM" id="CLU_011808_0_0_1"/>
<organism evidence="4 5">
    <name type="scientific">Heterobasidion irregulare (strain TC 32-1)</name>
    <dbReference type="NCBI Taxonomy" id="747525"/>
    <lineage>
        <taxon>Eukaryota</taxon>
        <taxon>Fungi</taxon>
        <taxon>Dikarya</taxon>
        <taxon>Basidiomycota</taxon>
        <taxon>Agaricomycotina</taxon>
        <taxon>Agaricomycetes</taxon>
        <taxon>Russulales</taxon>
        <taxon>Bondarzewiaceae</taxon>
        <taxon>Heterobasidion</taxon>
        <taxon>Heterobasidion annosum species complex</taxon>
    </lineage>
</organism>
<sequence>MSSEVAASQIRDTIRHLQSPIPDLQTLQALLAAPLDAIGLLPPHHQSCNTSPLPPGSLVVARHLPPLQRALLEHVVPTWGPALQEAQLEPLLEQYFVPDAFSYAIPAAGEVSLHAYTTLLSPPLTPYAIDLLARLSRAYPIDRLHATVFSGRPFAGAAALLAWDDAVKNVLSVPAKVANALGGRGDIPLELEQGHYFDNLCLRSEALMHSLALGQPKGAMPSLTYLFTKLANVGAFPSAPPTAPSQPSFFHSALPAIRARLRADADRTRYSALWSELFVSLPSSLTLQSILTSLFGHVAAPASGLDASSAARGLVKREAGLLRGTVGELANDSSLWESVGAAILSRDWSEGHARIFACWAAGGQTESVNGGALDALLSKTLDMWSSPEHIKHSLLSRHHYVTLLLLATIAYLPPASAVLADIALSLPFIRSIGTYIGHLDPSVRRCGMLVAEEVAHKTGKQLDFGDWEGDEGGKAWARGVRALLAGKDADADDLPEDAQATERELSVEELLTGEISEPPDGESARPSASASVQLGGYDSDDSVTGYASPASSSRTPSPTPSELDEYEKDPTVRMGRDKIQRPVYLAQLGQMIRNTSGLKSEHENQEADKIEVALAVAEELIRRKRGFGTELEENAVNLIYGFVGLQDNYEITEFDRKRQAALNALVACSPRKAAPAVIEEFFKNQYSTDQRYVMLNSLALGARELAGMPLPPTAPVHPLVGDRVAFPSKRLPAALHDRYLTASDAATGQVRALLRSISAQAIENTKDAHADQIPELARTRRLRLRQTQKVTELSPHPHPPLTRPSDPSAHHPPQPPQTTFADVAVASFIYPLVNRFWLFLRDEQTREERTAHRDALHRYRGAGTGLVLNPVVLVHFLATLGVLVHAARNAPEWPAIVAPDALELALTIGTRPVSLAPEDDDNDDDDGDGAGPGARGESKEARVLATALELALIVLDGSLEIDAGRSLGLEHTALLLAVGEWAGAVFQTLEQGVLMRGGGGAAEARLSKAAAGVVIKVSELSDRWRRSMIDVAL</sequence>
<dbReference type="STRING" id="747525.W4KK98"/>
<proteinExistence type="inferred from homology"/>
<reference evidence="4 5" key="1">
    <citation type="journal article" date="2012" name="New Phytol.">
        <title>Insight into trade-off between wood decay and parasitism from the genome of a fungal forest pathogen.</title>
        <authorList>
            <person name="Olson A."/>
            <person name="Aerts A."/>
            <person name="Asiegbu F."/>
            <person name="Belbahri L."/>
            <person name="Bouzid O."/>
            <person name="Broberg A."/>
            <person name="Canback B."/>
            <person name="Coutinho P.M."/>
            <person name="Cullen D."/>
            <person name="Dalman K."/>
            <person name="Deflorio G."/>
            <person name="van Diepen L.T."/>
            <person name="Dunand C."/>
            <person name="Duplessis S."/>
            <person name="Durling M."/>
            <person name="Gonthier P."/>
            <person name="Grimwood J."/>
            <person name="Fossdal C.G."/>
            <person name="Hansson D."/>
            <person name="Henrissat B."/>
            <person name="Hietala A."/>
            <person name="Himmelstrand K."/>
            <person name="Hoffmeister D."/>
            <person name="Hogberg N."/>
            <person name="James T.Y."/>
            <person name="Karlsson M."/>
            <person name="Kohler A."/>
            <person name="Kues U."/>
            <person name="Lee Y.H."/>
            <person name="Lin Y.C."/>
            <person name="Lind M."/>
            <person name="Lindquist E."/>
            <person name="Lombard V."/>
            <person name="Lucas S."/>
            <person name="Lunden K."/>
            <person name="Morin E."/>
            <person name="Murat C."/>
            <person name="Park J."/>
            <person name="Raffaello T."/>
            <person name="Rouze P."/>
            <person name="Salamov A."/>
            <person name="Schmutz J."/>
            <person name="Solheim H."/>
            <person name="Stahlberg J."/>
            <person name="Velez H."/>
            <person name="de Vries R.P."/>
            <person name="Wiebenga A."/>
            <person name="Woodward S."/>
            <person name="Yakovlev I."/>
            <person name="Garbelotto M."/>
            <person name="Martin F."/>
            <person name="Grigoriev I.V."/>
            <person name="Stenlid J."/>
        </authorList>
    </citation>
    <scope>NUCLEOTIDE SEQUENCE [LARGE SCALE GENOMIC DNA]</scope>
    <source>
        <strain evidence="4 5">TC 32-1</strain>
    </source>
</reference>
<feature type="region of interest" description="Disordered" evidence="2">
    <location>
        <begin position="514"/>
        <end position="574"/>
    </location>
</feature>
<evidence type="ECO:0000256" key="2">
    <source>
        <dbReference type="SAM" id="MobiDB-lite"/>
    </source>
</evidence>
<dbReference type="InterPro" id="IPR038528">
    <property type="entry name" value="TEL2_C_sf"/>
</dbReference>
<dbReference type="GO" id="GO:0042162">
    <property type="term" value="F:telomeric DNA binding"/>
    <property type="evidence" value="ECO:0007669"/>
    <property type="project" value="TreeGrafter"/>
</dbReference>
<dbReference type="PANTHER" id="PTHR15830:SF10">
    <property type="entry name" value="TELOMERE LENGTH REGULATION PROTEIN TEL2 HOMOLOG"/>
    <property type="match status" value="1"/>
</dbReference>
<dbReference type="KEGG" id="hir:HETIRDRAFT_470484"/>
<gene>
    <name evidence="4" type="ORF">HETIRDRAFT_470484</name>
</gene>
<protein>
    <recommendedName>
        <fullName evidence="3">Telomere length regulation protein conserved domain-containing protein</fullName>
    </recommendedName>
</protein>
<accession>W4KK98</accession>
<dbReference type="PANTHER" id="PTHR15830">
    <property type="entry name" value="TELOMERE LENGTH REGULATION PROTEIN TEL2 FAMILY MEMBER"/>
    <property type="match status" value="1"/>
</dbReference>
<dbReference type="Pfam" id="PF10193">
    <property type="entry name" value="Telomere_reg-2"/>
    <property type="match status" value="1"/>
</dbReference>
<keyword evidence="5" id="KW-1185">Reference proteome</keyword>
<feature type="region of interest" description="Disordered" evidence="2">
    <location>
        <begin position="788"/>
        <end position="817"/>
    </location>
</feature>
<dbReference type="InterPro" id="IPR051970">
    <property type="entry name" value="TEL2_Regulation"/>
</dbReference>
<dbReference type="GO" id="GO:0005829">
    <property type="term" value="C:cytosol"/>
    <property type="evidence" value="ECO:0007669"/>
    <property type="project" value="TreeGrafter"/>
</dbReference>
<dbReference type="EMBL" id="KI925455">
    <property type="protein sequence ID" value="ETW85476.1"/>
    <property type="molecule type" value="Genomic_DNA"/>
</dbReference>
<dbReference type="AlphaFoldDB" id="W4KK98"/>
<evidence type="ECO:0000256" key="1">
    <source>
        <dbReference type="ARBA" id="ARBA00006133"/>
    </source>
</evidence>
<dbReference type="GeneID" id="20677348"/>
<feature type="compositionally biased region" description="Acidic residues" evidence="2">
    <location>
        <begin position="917"/>
        <end position="928"/>
    </location>
</feature>
<evidence type="ECO:0000313" key="5">
    <source>
        <dbReference type="Proteomes" id="UP000030671"/>
    </source>
</evidence>
<evidence type="ECO:0000313" key="4">
    <source>
        <dbReference type="EMBL" id="ETW85476.1"/>
    </source>
</evidence>
<dbReference type="OrthoDB" id="10254187at2759"/>
<dbReference type="GO" id="GO:0051083">
    <property type="term" value="P:'de novo' cotranslational protein folding"/>
    <property type="evidence" value="ECO:0007669"/>
    <property type="project" value="TreeGrafter"/>
</dbReference>
<dbReference type="Gene3D" id="1.25.40.720">
    <property type="entry name" value="Telomere length regulation protein 2, C-terminal domain"/>
    <property type="match status" value="1"/>
</dbReference>